<proteinExistence type="inferred from homology"/>
<evidence type="ECO:0000256" key="3">
    <source>
        <dbReference type="ARBA" id="ARBA00012086"/>
    </source>
</evidence>
<dbReference type="AlphaFoldDB" id="U2QPN2"/>
<dbReference type="InterPro" id="IPR020625">
    <property type="entry name" value="Schiff_base-form_aldolases_AS"/>
</dbReference>
<dbReference type="SMART" id="SM01130">
    <property type="entry name" value="DHDPS"/>
    <property type="match status" value="1"/>
</dbReference>
<evidence type="ECO:0000256" key="4">
    <source>
        <dbReference type="ARBA" id="ARBA00022605"/>
    </source>
</evidence>
<evidence type="ECO:0000313" key="14">
    <source>
        <dbReference type="EMBL" id="ERK58169.1"/>
    </source>
</evidence>
<organism evidence="14 15">
    <name type="scientific">Propionibacterium acidifaciens F0233</name>
    <dbReference type="NCBI Taxonomy" id="553198"/>
    <lineage>
        <taxon>Bacteria</taxon>
        <taxon>Bacillati</taxon>
        <taxon>Actinomycetota</taxon>
        <taxon>Actinomycetes</taxon>
        <taxon>Propionibacteriales</taxon>
        <taxon>Propionibacteriaceae</taxon>
        <taxon>Propionibacterium</taxon>
    </lineage>
</organism>
<dbReference type="PIRSF" id="PIRSF001365">
    <property type="entry name" value="DHDPS"/>
    <property type="match status" value="1"/>
</dbReference>
<feature type="active site" description="Proton donor/acceptor" evidence="12">
    <location>
        <position position="153"/>
    </location>
</feature>
<dbReference type="EC" id="4.3.3.7" evidence="3 10"/>
<dbReference type="GO" id="GO:0019877">
    <property type="term" value="P:diaminopimelate biosynthetic process"/>
    <property type="evidence" value="ECO:0007669"/>
    <property type="project" value="UniProtKB-KW"/>
</dbReference>
<evidence type="ECO:0000256" key="6">
    <source>
        <dbReference type="ARBA" id="ARBA00023154"/>
    </source>
</evidence>
<comment type="function">
    <text evidence="1">Catalyzes the condensation of (S)-aspartate-beta-semialdehyde [(S)-ASA] and pyruvate to 4-hydroxy-tetrahydrodipicolinate (HTPA).</text>
</comment>
<keyword evidence="4" id="KW-0028">Amino-acid biosynthesis</keyword>
<feature type="binding site" evidence="13">
    <location>
        <position position="223"/>
    </location>
    <ligand>
        <name>pyruvate</name>
        <dbReference type="ChEBI" id="CHEBI:15361"/>
    </ligand>
</feature>
<protein>
    <recommendedName>
        <fullName evidence="3 10">4-hydroxy-tetrahydrodipicolinate synthase</fullName>
        <ecNumber evidence="3 10">4.3.3.7</ecNumber>
    </recommendedName>
</protein>
<dbReference type="PRINTS" id="PR00146">
    <property type="entry name" value="DHPICSNTHASE"/>
</dbReference>
<evidence type="ECO:0000256" key="1">
    <source>
        <dbReference type="ARBA" id="ARBA00003294"/>
    </source>
</evidence>
<dbReference type="GO" id="GO:0009089">
    <property type="term" value="P:lysine biosynthetic process via diaminopimelate"/>
    <property type="evidence" value="ECO:0007669"/>
    <property type="project" value="UniProtKB-UniRule"/>
</dbReference>
<keyword evidence="5" id="KW-0220">Diaminopimelate biosynthesis</keyword>
<keyword evidence="6" id="KW-0457">Lysine biosynthesis</keyword>
<dbReference type="UniPathway" id="UPA00034">
    <property type="reaction ID" value="UER00017"/>
</dbReference>
<reference evidence="14" key="1">
    <citation type="submission" date="2013-08" db="EMBL/GenBank/DDBJ databases">
        <authorList>
            <person name="Durkin A.S."/>
            <person name="Haft D.R."/>
            <person name="McCorrison J."/>
            <person name="Torralba M."/>
            <person name="Gillis M."/>
            <person name="Haft D.H."/>
            <person name="Methe B."/>
            <person name="Sutton G."/>
            <person name="Nelson K.E."/>
        </authorList>
    </citation>
    <scope>NUCLEOTIDE SEQUENCE [LARGE SCALE GENOMIC DNA]</scope>
    <source>
        <strain evidence="14">F0233</strain>
    </source>
</reference>
<dbReference type="GO" id="GO:0008840">
    <property type="term" value="F:4-hydroxy-tetrahydrodipicolinate synthase activity"/>
    <property type="evidence" value="ECO:0007669"/>
    <property type="project" value="UniProtKB-UniRule"/>
</dbReference>
<dbReference type="PANTHER" id="PTHR42849">
    <property type="entry name" value="N-ACETYLNEURAMINATE LYASE"/>
    <property type="match status" value="1"/>
</dbReference>
<keyword evidence="15" id="KW-1185">Reference proteome</keyword>
<dbReference type="PROSITE" id="PS00666">
    <property type="entry name" value="DHDPS_2"/>
    <property type="match status" value="1"/>
</dbReference>
<dbReference type="Proteomes" id="UP000017052">
    <property type="component" value="Unassembled WGS sequence"/>
</dbReference>
<sequence>MARRERIIGDAGRETVMPFRPHGIIPALVTPLDRDGELLEQGLRDLLDYTISNGVHGVFVLGSSGEIYGLSEVQKRRVVEITVEHVAGRVPIYAGASEITTRDCIATAHMVQSVGGVQALSVLTPYFMTPTQSELVEHYRAIAAETDLPILVYSNPGRTQVPVTLCTVLELAEVDNIIGVKDSAGDMTLTADYIREAPEGFSVLMGRDTLIYPALAMGADGAIASTANIAPRLLAGLYDSFVAGDRARALELQERLSPLRNLVDKATFPVVLKEGLRCAGVEAGYCFAPARELDEQYREALRTAVRAVTAG</sequence>
<comment type="catalytic activity">
    <reaction evidence="9">
        <text>L-aspartate 4-semialdehyde + pyruvate = (2S,4S)-4-hydroxy-2,3,4,5-tetrahydrodipicolinate + H2O + H(+)</text>
        <dbReference type="Rhea" id="RHEA:34171"/>
        <dbReference type="ChEBI" id="CHEBI:15361"/>
        <dbReference type="ChEBI" id="CHEBI:15377"/>
        <dbReference type="ChEBI" id="CHEBI:15378"/>
        <dbReference type="ChEBI" id="CHEBI:67139"/>
        <dbReference type="ChEBI" id="CHEBI:537519"/>
        <dbReference type="EC" id="4.3.3.7"/>
    </reaction>
</comment>
<dbReference type="Gene3D" id="3.20.20.70">
    <property type="entry name" value="Aldolase class I"/>
    <property type="match status" value="1"/>
</dbReference>
<dbReference type="GO" id="GO:0005829">
    <property type="term" value="C:cytosol"/>
    <property type="evidence" value="ECO:0007669"/>
    <property type="project" value="TreeGrafter"/>
</dbReference>
<dbReference type="InterPro" id="IPR013785">
    <property type="entry name" value="Aldolase_TIM"/>
</dbReference>
<comment type="pathway">
    <text evidence="2">Amino-acid biosynthesis; L-lysine biosynthesis via DAP pathway; (S)-tetrahydrodipicolinate from L-aspartate: step 3/4.</text>
</comment>
<dbReference type="NCBIfam" id="TIGR00674">
    <property type="entry name" value="dapA"/>
    <property type="match status" value="1"/>
</dbReference>
<evidence type="ECO:0000256" key="7">
    <source>
        <dbReference type="ARBA" id="ARBA00023239"/>
    </source>
</evidence>
<evidence type="ECO:0000256" key="5">
    <source>
        <dbReference type="ARBA" id="ARBA00022915"/>
    </source>
</evidence>
<evidence type="ECO:0000256" key="9">
    <source>
        <dbReference type="ARBA" id="ARBA00047836"/>
    </source>
</evidence>
<keyword evidence="8" id="KW-0704">Schiff base</keyword>
<evidence type="ECO:0000256" key="12">
    <source>
        <dbReference type="PIRSR" id="PIRSR001365-1"/>
    </source>
</evidence>
<dbReference type="GO" id="GO:0008747">
    <property type="term" value="F:N-acetylneuraminate lyase activity"/>
    <property type="evidence" value="ECO:0007669"/>
    <property type="project" value="TreeGrafter"/>
</dbReference>
<dbReference type="InterPro" id="IPR002220">
    <property type="entry name" value="DapA-like"/>
</dbReference>
<evidence type="ECO:0000256" key="2">
    <source>
        <dbReference type="ARBA" id="ARBA00005120"/>
    </source>
</evidence>
<dbReference type="SUPFAM" id="SSF51569">
    <property type="entry name" value="Aldolase"/>
    <property type="match status" value="1"/>
</dbReference>
<name>U2QPN2_9ACTN</name>
<dbReference type="GO" id="GO:0019262">
    <property type="term" value="P:N-acetylneuraminate catabolic process"/>
    <property type="evidence" value="ECO:0007669"/>
    <property type="project" value="TreeGrafter"/>
</dbReference>
<dbReference type="CDD" id="cd00408">
    <property type="entry name" value="DHDPS-like"/>
    <property type="match status" value="1"/>
</dbReference>
<feature type="active site" description="Schiff-base intermediate with substrate" evidence="12">
    <location>
        <position position="181"/>
    </location>
</feature>
<dbReference type="EMBL" id="ACVN02000141">
    <property type="protein sequence ID" value="ERK58169.1"/>
    <property type="molecule type" value="Genomic_DNA"/>
</dbReference>
<comment type="similarity">
    <text evidence="11">Belongs to the DapA family.</text>
</comment>
<dbReference type="PANTHER" id="PTHR42849:SF1">
    <property type="entry name" value="N-ACETYLNEURAMINATE LYASE"/>
    <property type="match status" value="1"/>
</dbReference>
<comment type="caution">
    <text evidence="14">The sequence shown here is derived from an EMBL/GenBank/DDBJ whole genome shotgun (WGS) entry which is preliminary data.</text>
</comment>
<gene>
    <name evidence="14" type="primary">dapA_2</name>
    <name evidence="14" type="ORF">HMPREF0682_2600</name>
</gene>
<evidence type="ECO:0000256" key="8">
    <source>
        <dbReference type="ARBA" id="ARBA00023270"/>
    </source>
</evidence>
<evidence type="ECO:0000256" key="11">
    <source>
        <dbReference type="PIRNR" id="PIRNR001365"/>
    </source>
</evidence>
<dbReference type="InterPro" id="IPR005263">
    <property type="entry name" value="DapA"/>
</dbReference>
<evidence type="ECO:0000256" key="13">
    <source>
        <dbReference type="PIRSR" id="PIRSR001365-2"/>
    </source>
</evidence>
<accession>U2QPN2</accession>
<evidence type="ECO:0000313" key="15">
    <source>
        <dbReference type="Proteomes" id="UP000017052"/>
    </source>
</evidence>
<dbReference type="Pfam" id="PF00701">
    <property type="entry name" value="DHDPS"/>
    <property type="match status" value="1"/>
</dbReference>
<keyword evidence="7 11" id="KW-0456">Lyase</keyword>
<evidence type="ECO:0000256" key="10">
    <source>
        <dbReference type="NCBIfam" id="TIGR00674"/>
    </source>
</evidence>